<dbReference type="Gene3D" id="2.40.10.270">
    <property type="entry name" value="Bacteriophage SPP1 head-tail adaptor protein"/>
    <property type="match status" value="1"/>
</dbReference>
<gene>
    <name evidence="1" type="ORF">EsVE80_04710</name>
</gene>
<dbReference type="KEGG" id="esg:EsVE80_04710"/>
<dbReference type="InterPro" id="IPR008767">
    <property type="entry name" value="Phage_SPP1_head-tail_adaptor"/>
</dbReference>
<dbReference type="EMBL" id="AP022822">
    <property type="protein sequence ID" value="BCA84948.1"/>
    <property type="molecule type" value="Genomic_DNA"/>
</dbReference>
<sequence>MKSRISDYRYKGELQKLESYIDENDRPKEDWVKVRDIFYSELGISANEQFISAQEKSSVDRRIALRFEPLLMMDRALYHVKLGELSYNIERVYTDLPNERMELSLAYVK</sequence>
<dbReference type="Proteomes" id="UP000502998">
    <property type="component" value="Chromosome"/>
</dbReference>
<evidence type="ECO:0000313" key="2">
    <source>
        <dbReference type="Proteomes" id="UP000502998"/>
    </source>
</evidence>
<dbReference type="AlphaFoldDB" id="A0A679I5W2"/>
<protein>
    <submittedName>
        <fullName evidence="1">Phage protein</fullName>
    </submittedName>
</protein>
<dbReference type="Pfam" id="PF05521">
    <property type="entry name" value="Phage_HCP"/>
    <property type="match status" value="1"/>
</dbReference>
<reference evidence="1 2" key="1">
    <citation type="submission" date="2020-02" db="EMBL/GenBank/DDBJ databases">
        <title>Characterization of vanA genotype vancomycin-resistant Enterococcus saigonensis VE80.</title>
        <authorList>
            <person name="Harada T."/>
            <person name="Motooka D."/>
            <person name="Nakamura S."/>
            <person name="Yamamoto Y."/>
            <person name="Kawahara R."/>
            <person name="Kawatsu K."/>
        </authorList>
    </citation>
    <scope>NUCLEOTIDE SEQUENCE [LARGE SCALE GENOMIC DNA]</scope>
    <source>
        <strain evidence="1 2">VE80</strain>
    </source>
</reference>
<dbReference type="NCBIfam" id="TIGR01563">
    <property type="entry name" value="gp16_SPP1"/>
    <property type="match status" value="1"/>
</dbReference>
<accession>A0A679I5W2</accession>
<dbReference type="InterPro" id="IPR038666">
    <property type="entry name" value="SSP1_head-tail_sf"/>
</dbReference>
<organism evidence="1 2">
    <name type="scientific">Enterococcus saigonensis</name>
    <dbReference type="NCBI Taxonomy" id="1805431"/>
    <lineage>
        <taxon>Bacteria</taxon>
        <taxon>Bacillati</taxon>
        <taxon>Bacillota</taxon>
        <taxon>Bacilli</taxon>
        <taxon>Lactobacillales</taxon>
        <taxon>Enterococcaceae</taxon>
        <taxon>Enterococcus</taxon>
    </lineage>
</organism>
<dbReference type="RefSeq" id="WP_173102321.1">
    <property type="nucleotide sequence ID" value="NZ_AP022822.1"/>
</dbReference>
<keyword evidence="2" id="KW-1185">Reference proteome</keyword>
<proteinExistence type="predicted"/>
<evidence type="ECO:0000313" key="1">
    <source>
        <dbReference type="EMBL" id="BCA84948.1"/>
    </source>
</evidence>
<name>A0A679I5W2_9ENTE</name>